<sequence length="293" mass="33120">MRNSVYNKFMFHTCIISNYVAFYSSSTAAVAIIWSQLGDLNLTIASLRFAVPLLGLALTMVSIAIMAGVIRPSPGWRGIDDRVPVVVVMKWAEKIWKKVSRSCAKSAGWGSFESMGNEFGNYSLVNEIGVHHLQSVPQYLCFATFPITRMVCGWLALEWHGRRFLEPPPWGHTQLGDNPNKPAEELEFTLGTIVVGKEERVEVFLCKGSFPRSTVRHQWFLLRCGNRRGLFNRVKVLKDYQSCWSERMRTPCIAQLCRSIPEGSSPSNFGKGSLRCGSGPQFGYWKILLRRMD</sequence>
<name>A0A978VJP6_ZIZJJ</name>
<dbReference type="Proteomes" id="UP000813462">
    <property type="component" value="Unassembled WGS sequence"/>
</dbReference>
<dbReference type="AlphaFoldDB" id="A0A978VJP6"/>
<dbReference type="EMBL" id="JAEACU010000004">
    <property type="protein sequence ID" value="KAH7533315.1"/>
    <property type="molecule type" value="Genomic_DNA"/>
</dbReference>
<evidence type="ECO:0000313" key="3">
    <source>
        <dbReference type="Proteomes" id="UP000813462"/>
    </source>
</evidence>
<keyword evidence="1" id="KW-1133">Transmembrane helix</keyword>
<accession>A0A978VJP6</accession>
<keyword evidence="1" id="KW-0812">Transmembrane</keyword>
<protein>
    <submittedName>
        <fullName evidence="2">Uncharacterized protein</fullName>
    </submittedName>
</protein>
<feature type="transmembrane region" description="Helical" evidence="1">
    <location>
        <begin position="49"/>
        <end position="70"/>
    </location>
</feature>
<reference evidence="2" key="1">
    <citation type="journal article" date="2021" name="Front. Plant Sci.">
        <title>Chromosome-Scale Genome Assembly for Chinese Sour Jujube and Insights Into Its Genome Evolution and Domestication Signature.</title>
        <authorList>
            <person name="Shen L.-Y."/>
            <person name="Luo H."/>
            <person name="Wang X.-L."/>
            <person name="Wang X.-M."/>
            <person name="Qiu X.-J."/>
            <person name="Liu H."/>
            <person name="Zhou S.-S."/>
            <person name="Jia K.-H."/>
            <person name="Nie S."/>
            <person name="Bao Y.-T."/>
            <person name="Zhang R.-G."/>
            <person name="Yun Q.-Z."/>
            <person name="Chai Y.-H."/>
            <person name="Lu J.-Y."/>
            <person name="Li Y."/>
            <person name="Zhao S.-W."/>
            <person name="Mao J.-F."/>
            <person name="Jia S.-G."/>
            <person name="Mao Y.-M."/>
        </authorList>
    </citation>
    <scope>NUCLEOTIDE SEQUENCE</scope>
    <source>
        <strain evidence="2">AT0</strain>
        <tissue evidence="2">Leaf</tissue>
    </source>
</reference>
<keyword evidence="1" id="KW-0472">Membrane</keyword>
<feature type="transmembrane region" description="Helical" evidence="1">
    <location>
        <begin position="20"/>
        <end position="37"/>
    </location>
</feature>
<organism evidence="2 3">
    <name type="scientific">Ziziphus jujuba var. spinosa</name>
    <dbReference type="NCBI Taxonomy" id="714518"/>
    <lineage>
        <taxon>Eukaryota</taxon>
        <taxon>Viridiplantae</taxon>
        <taxon>Streptophyta</taxon>
        <taxon>Embryophyta</taxon>
        <taxon>Tracheophyta</taxon>
        <taxon>Spermatophyta</taxon>
        <taxon>Magnoliopsida</taxon>
        <taxon>eudicotyledons</taxon>
        <taxon>Gunneridae</taxon>
        <taxon>Pentapetalae</taxon>
        <taxon>rosids</taxon>
        <taxon>fabids</taxon>
        <taxon>Rosales</taxon>
        <taxon>Rhamnaceae</taxon>
        <taxon>Paliureae</taxon>
        <taxon>Ziziphus</taxon>
    </lineage>
</organism>
<evidence type="ECO:0000256" key="1">
    <source>
        <dbReference type="SAM" id="Phobius"/>
    </source>
</evidence>
<evidence type="ECO:0000313" key="2">
    <source>
        <dbReference type="EMBL" id="KAH7533315.1"/>
    </source>
</evidence>
<comment type="caution">
    <text evidence="2">The sequence shown here is derived from an EMBL/GenBank/DDBJ whole genome shotgun (WGS) entry which is preliminary data.</text>
</comment>
<proteinExistence type="predicted"/>
<gene>
    <name evidence="2" type="ORF">FEM48_Zijuj04G0117800</name>
</gene>